<keyword evidence="6" id="KW-0805">Transcription regulation</keyword>
<dbReference type="InterPro" id="IPR013150">
    <property type="entry name" value="TFIIB_cyclin"/>
</dbReference>
<keyword evidence="9" id="KW-0539">Nucleus</keyword>
<dbReference type="PANTHER" id="PTHR11618">
    <property type="entry name" value="TRANSCRIPTION INITIATION FACTOR IIB-RELATED"/>
    <property type="match status" value="1"/>
</dbReference>
<evidence type="ECO:0000256" key="5">
    <source>
        <dbReference type="ARBA" id="ARBA00022833"/>
    </source>
</evidence>
<feature type="region of interest" description="Disordered" evidence="10">
    <location>
        <begin position="301"/>
        <end position="372"/>
    </location>
</feature>
<reference evidence="12 13" key="1">
    <citation type="submission" date="2017-07" db="EMBL/GenBank/DDBJ databases">
        <authorList>
            <person name="Talla V."/>
            <person name="Backstrom N."/>
        </authorList>
    </citation>
    <scope>NUCLEOTIDE SEQUENCE [LARGE SCALE GENOMIC DNA]</scope>
</reference>
<keyword evidence="7" id="KW-0010">Activator</keyword>
<dbReference type="GO" id="GO:0000126">
    <property type="term" value="C:transcription factor TFIIIB complex"/>
    <property type="evidence" value="ECO:0007669"/>
    <property type="project" value="TreeGrafter"/>
</dbReference>
<feature type="domain" description="Cyclin-like" evidence="11">
    <location>
        <begin position="7"/>
        <end position="91"/>
    </location>
</feature>
<organism evidence="12 13">
    <name type="scientific">Leptidea sinapis</name>
    <dbReference type="NCBI Taxonomy" id="189913"/>
    <lineage>
        <taxon>Eukaryota</taxon>
        <taxon>Metazoa</taxon>
        <taxon>Ecdysozoa</taxon>
        <taxon>Arthropoda</taxon>
        <taxon>Hexapoda</taxon>
        <taxon>Insecta</taxon>
        <taxon>Pterygota</taxon>
        <taxon>Neoptera</taxon>
        <taxon>Endopterygota</taxon>
        <taxon>Lepidoptera</taxon>
        <taxon>Glossata</taxon>
        <taxon>Ditrysia</taxon>
        <taxon>Papilionoidea</taxon>
        <taxon>Pieridae</taxon>
        <taxon>Dismorphiinae</taxon>
        <taxon>Leptidea</taxon>
    </lineage>
</organism>
<dbReference type="GO" id="GO:0097550">
    <property type="term" value="C:transcription preinitiation complex"/>
    <property type="evidence" value="ECO:0007669"/>
    <property type="project" value="TreeGrafter"/>
</dbReference>
<dbReference type="Gene3D" id="1.10.472.10">
    <property type="entry name" value="Cyclin-like"/>
    <property type="match status" value="1"/>
</dbReference>
<protein>
    <recommendedName>
        <fullName evidence="11">Cyclin-like domain-containing protein</fullName>
    </recommendedName>
</protein>
<dbReference type="InterPro" id="IPR036915">
    <property type="entry name" value="Cyclin-like_sf"/>
</dbReference>
<accession>A0A5E4QZ49</accession>
<dbReference type="GO" id="GO:0008270">
    <property type="term" value="F:zinc ion binding"/>
    <property type="evidence" value="ECO:0007669"/>
    <property type="project" value="UniProtKB-KW"/>
</dbReference>
<sequence length="372" mass="42208">MSKHPCLYIIRFSSQLQFEEKQHEVSMTALRLVQRMKRDSIHSGRRPSGICGAALLIAARLHDFSRTPADVVRIVKVHESTLRKRLMEFGDTPSSALTLDEFMTLLEEEDGEKELTELQKEIELHLDSDTKIKRRKYFTPKKGLGPEIAVIGLGPSDDKPDMFLKPELKWQQVKDLHNPDELVMSDKDEDYIDSLIMSDDETIQKSKLWKNVNAHYLKEQKIKDELRARDRDEGKDKKKKVRGAYRKKVNCNAATAGEALGKMLAEKKISAKINYDILKSLDEPGTSVPVDVKSKIEDIAATQARTTPVTPATPSQEPATPNPPATPSQKDAELEEDEDDLDADVTEAENEFSLAAMLQNEQEDDYYGYEEY</sequence>
<dbReference type="SUPFAM" id="SSF47954">
    <property type="entry name" value="Cyclin-like"/>
    <property type="match status" value="1"/>
</dbReference>
<dbReference type="InterPro" id="IPR013763">
    <property type="entry name" value="Cyclin-like_dom"/>
</dbReference>
<evidence type="ECO:0000256" key="7">
    <source>
        <dbReference type="ARBA" id="ARBA00023159"/>
    </source>
</evidence>
<evidence type="ECO:0000256" key="1">
    <source>
        <dbReference type="ARBA" id="ARBA00004123"/>
    </source>
</evidence>
<keyword evidence="8" id="KW-0804">Transcription</keyword>
<dbReference type="CDD" id="cd20554">
    <property type="entry name" value="CYCLIN_TFIIIB90_rpt2"/>
    <property type="match status" value="1"/>
</dbReference>
<comment type="subcellular location">
    <subcellularLocation>
        <location evidence="1">Nucleus</location>
    </subcellularLocation>
</comment>
<keyword evidence="13" id="KW-1185">Reference proteome</keyword>
<evidence type="ECO:0000259" key="11">
    <source>
        <dbReference type="SMART" id="SM00385"/>
    </source>
</evidence>
<evidence type="ECO:0000256" key="3">
    <source>
        <dbReference type="ARBA" id="ARBA00022723"/>
    </source>
</evidence>
<dbReference type="GO" id="GO:0001006">
    <property type="term" value="F:RNA polymerase III type 3 promoter sequence-specific DNA binding"/>
    <property type="evidence" value="ECO:0007669"/>
    <property type="project" value="TreeGrafter"/>
</dbReference>
<evidence type="ECO:0000313" key="12">
    <source>
        <dbReference type="EMBL" id="VVD02932.1"/>
    </source>
</evidence>
<dbReference type="FunFam" id="1.10.472.10:FF:000002">
    <property type="entry name" value="Transcription factor IIIB 90 kDa subunit"/>
    <property type="match status" value="1"/>
</dbReference>
<dbReference type="InterPro" id="IPR000812">
    <property type="entry name" value="TFIIB"/>
</dbReference>
<dbReference type="PANTHER" id="PTHR11618:SF4">
    <property type="entry name" value="TRANSCRIPTION FACTOR IIIB 90 KDA SUBUNIT"/>
    <property type="match status" value="1"/>
</dbReference>
<dbReference type="GO" id="GO:0000995">
    <property type="term" value="F:RNA polymerase III general transcription initiation factor activity"/>
    <property type="evidence" value="ECO:0007669"/>
    <property type="project" value="TreeGrafter"/>
</dbReference>
<proteinExistence type="inferred from homology"/>
<gene>
    <name evidence="12" type="ORF">LSINAPIS_LOCUS13032</name>
</gene>
<feature type="compositionally biased region" description="Polar residues" evidence="10">
    <location>
        <begin position="303"/>
        <end position="319"/>
    </location>
</feature>
<evidence type="ECO:0000256" key="4">
    <source>
        <dbReference type="ARBA" id="ARBA00022771"/>
    </source>
</evidence>
<evidence type="ECO:0000256" key="2">
    <source>
        <dbReference type="ARBA" id="ARBA00010857"/>
    </source>
</evidence>
<feature type="compositionally biased region" description="Acidic residues" evidence="10">
    <location>
        <begin position="333"/>
        <end position="350"/>
    </location>
</feature>
<dbReference type="SMART" id="SM00385">
    <property type="entry name" value="CYCLIN"/>
    <property type="match status" value="1"/>
</dbReference>
<evidence type="ECO:0000256" key="9">
    <source>
        <dbReference type="ARBA" id="ARBA00023242"/>
    </source>
</evidence>
<dbReference type="Pfam" id="PF00382">
    <property type="entry name" value="TFIIB"/>
    <property type="match status" value="1"/>
</dbReference>
<dbReference type="InterPro" id="IPR011665">
    <property type="entry name" value="BRF1_TBP-bd_dom"/>
</dbReference>
<keyword evidence="3" id="KW-0479">Metal-binding</keyword>
<name>A0A5E4QZ49_9NEOP</name>
<dbReference type="GO" id="GO:0005634">
    <property type="term" value="C:nucleus"/>
    <property type="evidence" value="ECO:0007669"/>
    <property type="project" value="UniProtKB-SubCell"/>
</dbReference>
<feature type="compositionally biased region" description="Acidic residues" evidence="10">
    <location>
        <begin position="361"/>
        <end position="372"/>
    </location>
</feature>
<evidence type="ECO:0000313" key="13">
    <source>
        <dbReference type="Proteomes" id="UP000324832"/>
    </source>
</evidence>
<dbReference type="AlphaFoldDB" id="A0A5E4QZ49"/>
<keyword evidence="5" id="KW-0862">Zinc</keyword>
<dbReference type="Gene3D" id="1.20.5.650">
    <property type="entry name" value="Single helix bin"/>
    <property type="match status" value="1"/>
</dbReference>
<evidence type="ECO:0000256" key="10">
    <source>
        <dbReference type="SAM" id="MobiDB-lite"/>
    </source>
</evidence>
<keyword evidence="4" id="KW-0863">Zinc-finger</keyword>
<dbReference type="GO" id="GO:0070897">
    <property type="term" value="P:transcription preinitiation complex assembly"/>
    <property type="evidence" value="ECO:0007669"/>
    <property type="project" value="InterPro"/>
</dbReference>
<evidence type="ECO:0000256" key="6">
    <source>
        <dbReference type="ARBA" id="ARBA00023015"/>
    </source>
</evidence>
<dbReference type="GO" id="GO:0017025">
    <property type="term" value="F:TBP-class protein binding"/>
    <property type="evidence" value="ECO:0007669"/>
    <property type="project" value="InterPro"/>
</dbReference>
<evidence type="ECO:0000256" key="8">
    <source>
        <dbReference type="ARBA" id="ARBA00023163"/>
    </source>
</evidence>
<dbReference type="Proteomes" id="UP000324832">
    <property type="component" value="Unassembled WGS sequence"/>
</dbReference>
<dbReference type="Pfam" id="PF07741">
    <property type="entry name" value="BRF1"/>
    <property type="match status" value="1"/>
</dbReference>
<comment type="similarity">
    <text evidence="2">Belongs to the TFIIB family.</text>
</comment>
<dbReference type="EMBL" id="FZQP02006444">
    <property type="protein sequence ID" value="VVD02932.1"/>
    <property type="molecule type" value="Genomic_DNA"/>
</dbReference>